<reference evidence="3 4" key="1">
    <citation type="journal article" date="2007" name="PLoS Genet.">
        <title>Patterns and implications of gene gain and loss in the evolution of Prochlorococcus.</title>
        <authorList>
            <person name="Kettler G.C."/>
            <person name="Martiny A.C."/>
            <person name="Huang K."/>
            <person name="Zucker J."/>
            <person name="Coleman M.L."/>
            <person name="Rodrigue S."/>
            <person name="Chen F."/>
            <person name="Lapidus A."/>
            <person name="Ferriera S."/>
            <person name="Johnson J."/>
            <person name="Steglich C."/>
            <person name="Church G.M."/>
            <person name="Richardson P."/>
            <person name="Chisholm S.W."/>
        </authorList>
    </citation>
    <scope>NUCLEOTIDE SEQUENCE [LARGE SCALE GENOMIC DNA]</scope>
    <source>
        <strain evidence="3 4">MIT 9303</strain>
    </source>
</reference>
<feature type="transmembrane region" description="Helical" evidence="1">
    <location>
        <begin position="6"/>
        <end position="30"/>
    </location>
</feature>
<protein>
    <submittedName>
        <fullName evidence="3">Glycosyl transferase, family 2</fullName>
    </submittedName>
</protein>
<dbReference type="Pfam" id="PF00535">
    <property type="entry name" value="Glycos_transf_2"/>
    <property type="match status" value="1"/>
</dbReference>
<dbReference type="RefSeq" id="WP_011826350.1">
    <property type="nucleotide sequence ID" value="NC_008820.1"/>
</dbReference>
<feature type="transmembrane region" description="Helical" evidence="1">
    <location>
        <begin position="372"/>
        <end position="391"/>
    </location>
</feature>
<keyword evidence="1" id="KW-0812">Transmembrane</keyword>
<dbReference type="InterPro" id="IPR001173">
    <property type="entry name" value="Glyco_trans_2-like"/>
</dbReference>
<dbReference type="BioCyc" id="PMAR59922:G1G80-1489-MONOMER"/>
<keyword evidence="3" id="KW-0808">Transferase</keyword>
<proteinExistence type="predicted"/>
<feature type="domain" description="Glycosyltransferase 2-like" evidence="2">
    <location>
        <begin position="60"/>
        <end position="240"/>
    </location>
</feature>
<dbReference type="GO" id="GO:0016740">
    <property type="term" value="F:transferase activity"/>
    <property type="evidence" value="ECO:0007669"/>
    <property type="project" value="UniProtKB-KW"/>
</dbReference>
<dbReference type="CAZy" id="GT2">
    <property type="family name" value="Glycosyltransferase Family 2"/>
</dbReference>
<dbReference type="SUPFAM" id="SSF53448">
    <property type="entry name" value="Nucleotide-diphospho-sugar transferases"/>
    <property type="match status" value="1"/>
</dbReference>
<dbReference type="HOGENOM" id="CLU_038143_0_0_3"/>
<dbReference type="InterPro" id="IPR029044">
    <property type="entry name" value="Nucleotide-diphossugar_trans"/>
</dbReference>
<dbReference type="STRING" id="59922.P9303_17181"/>
<feature type="transmembrane region" description="Helical" evidence="1">
    <location>
        <begin position="312"/>
        <end position="334"/>
    </location>
</feature>
<name>A2CAF2_PROM3</name>
<dbReference type="EMBL" id="CP000554">
    <property type="protein sequence ID" value="ABM78462.1"/>
    <property type="molecule type" value="Genomic_DNA"/>
</dbReference>
<dbReference type="CDD" id="cd00761">
    <property type="entry name" value="Glyco_tranf_GTA_type"/>
    <property type="match status" value="1"/>
</dbReference>
<keyword evidence="1" id="KW-1133">Transmembrane helix</keyword>
<evidence type="ECO:0000256" key="1">
    <source>
        <dbReference type="SAM" id="Phobius"/>
    </source>
</evidence>
<dbReference type="Gene3D" id="3.90.550.10">
    <property type="entry name" value="Spore Coat Polysaccharide Biosynthesis Protein SpsA, Chain A"/>
    <property type="match status" value="1"/>
</dbReference>
<dbReference type="PANTHER" id="PTHR43646:SF3">
    <property type="entry name" value="SLR1566 PROTEIN"/>
    <property type="match status" value="1"/>
</dbReference>
<dbReference type="KEGG" id="pmf:P9303_17181"/>
<sequence>MLILTWILIVFAAGAALGLLLLLFSLVRVFQNAPTLNSKQFQPGQLPTSKVETLKKTELTVVVPAYNEATNIKVCLSSILASDPPCNNWRVLLVDDGSTDETVQVASDVASVLKLEEGRFTIFNAGPRPLAQRWVGKNWACSRAMELVSSTWVLFVDADVELHPATLKRALNQAIEEEADLLSLVPRINCSCSAEWMVQPIMACLLAVGFPIKAANDPAESTAFAAGPFMLFRRSTYEEIGGHRALADVVIEDLALAREVKGGGFRLRYLLGLDALQLQMYDNFPALWEGWSKNWFLGLDSSIVKAIGASALVFWMFTGPWLVLFLIIVSLLWIPFYGAQLVAFTFSVIGVLLQFILRLWTRQKFEVPLTNWWLMSAGGILIGLLGPTSVWRTLTGRDWTWKGRSLA</sequence>
<feature type="transmembrane region" description="Helical" evidence="1">
    <location>
        <begin position="340"/>
        <end position="360"/>
    </location>
</feature>
<dbReference type="PANTHER" id="PTHR43646">
    <property type="entry name" value="GLYCOSYLTRANSFERASE"/>
    <property type="match status" value="1"/>
</dbReference>
<evidence type="ECO:0000313" key="3">
    <source>
        <dbReference type="EMBL" id="ABM78462.1"/>
    </source>
</evidence>
<evidence type="ECO:0000259" key="2">
    <source>
        <dbReference type="Pfam" id="PF00535"/>
    </source>
</evidence>
<dbReference type="AlphaFoldDB" id="A2CAF2"/>
<organism evidence="3 4">
    <name type="scientific">Prochlorococcus marinus (strain MIT 9303)</name>
    <dbReference type="NCBI Taxonomy" id="59922"/>
    <lineage>
        <taxon>Bacteria</taxon>
        <taxon>Bacillati</taxon>
        <taxon>Cyanobacteriota</taxon>
        <taxon>Cyanophyceae</taxon>
        <taxon>Synechococcales</taxon>
        <taxon>Prochlorococcaceae</taxon>
        <taxon>Prochlorococcus</taxon>
    </lineage>
</organism>
<evidence type="ECO:0000313" key="4">
    <source>
        <dbReference type="Proteomes" id="UP000002274"/>
    </source>
</evidence>
<gene>
    <name evidence="3" type="ordered locus">P9303_17181</name>
</gene>
<accession>A2CAF2</accession>
<dbReference type="Proteomes" id="UP000002274">
    <property type="component" value="Chromosome"/>
</dbReference>
<keyword evidence="1" id="KW-0472">Membrane</keyword>